<name>A0A9D5B4B5_PEA</name>
<dbReference type="EMBL" id="JAMSHJ010000003">
    <property type="protein sequence ID" value="KAI5429785.1"/>
    <property type="molecule type" value="Genomic_DNA"/>
</dbReference>
<dbReference type="AlphaFoldDB" id="A0A9D5B4B5"/>
<sequence length="106" mass="11722">SNYSNPKPFTFSLFIKKMEGLIPLVYKTIMQYKSGKEDTIGSWISESPSYSYMRLPTGDSGRFQIQTTSSSSTHVSSSSTSSTTHVIVSSSVQSPHHCLTHRRIAA</sequence>
<evidence type="ECO:0000313" key="2">
    <source>
        <dbReference type="Proteomes" id="UP001058974"/>
    </source>
</evidence>
<accession>A0A9D5B4B5</accession>
<dbReference type="Proteomes" id="UP001058974">
    <property type="component" value="Chromosome 3"/>
</dbReference>
<organism evidence="1 2">
    <name type="scientific">Pisum sativum</name>
    <name type="common">Garden pea</name>
    <name type="synonym">Lathyrus oleraceus</name>
    <dbReference type="NCBI Taxonomy" id="3888"/>
    <lineage>
        <taxon>Eukaryota</taxon>
        <taxon>Viridiplantae</taxon>
        <taxon>Streptophyta</taxon>
        <taxon>Embryophyta</taxon>
        <taxon>Tracheophyta</taxon>
        <taxon>Spermatophyta</taxon>
        <taxon>Magnoliopsida</taxon>
        <taxon>eudicotyledons</taxon>
        <taxon>Gunneridae</taxon>
        <taxon>Pentapetalae</taxon>
        <taxon>rosids</taxon>
        <taxon>fabids</taxon>
        <taxon>Fabales</taxon>
        <taxon>Fabaceae</taxon>
        <taxon>Papilionoideae</taxon>
        <taxon>50 kb inversion clade</taxon>
        <taxon>NPAAA clade</taxon>
        <taxon>Hologalegina</taxon>
        <taxon>IRL clade</taxon>
        <taxon>Fabeae</taxon>
        <taxon>Lathyrus</taxon>
    </lineage>
</organism>
<dbReference type="PANTHER" id="PTHR34670:SF8">
    <property type="entry name" value="EXPRESSED PROTEIN"/>
    <property type="match status" value="1"/>
</dbReference>
<dbReference type="PANTHER" id="PTHR34670">
    <property type="entry name" value="EXPRESSED PROTEIN"/>
    <property type="match status" value="1"/>
</dbReference>
<gene>
    <name evidence="1" type="ORF">KIW84_034393</name>
</gene>
<reference evidence="1 2" key="1">
    <citation type="journal article" date="2022" name="Nat. Genet.">
        <title>Improved pea reference genome and pan-genome highlight genomic features and evolutionary characteristics.</title>
        <authorList>
            <person name="Yang T."/>
            <person name="Liu R."/>
            <person name="Luo Y."/>
            <person name="Hu S."/>
            <person name="Wang D."/>
            <person name="Wang C."/>
            <person name="Pandey M.K."/>
            <person name="Ge S."/>
            <person name="Xu Q."/>
            <person name="Li N."/>
            <person name="Li G."/>
            <person name="Huang Y."/>
            <person name="Saxena R.K."/>
            <person name="Ji Y."/>
            <person name="Li M."/>
            <person name="Yan X."/>
            <person name="He Y."/>
            <person name="Liu Y."/>
            <person name="Wang X."/>
            <person name="Xiang C."/>
            <person name="Varshney R.K."/>
            <person name="Ding H."/>
            <person name="Gao S."/>
            <person name="Zong X."/>
        </authorList>
    </citation>
    <scope>NUCLEOTIDE SEQUENCE [LARGE SCALE GENOMIC DNA]</scope>
    <source>
        <strain evidence="1 2">cv. Zhongwan 6</strain>
    </source>
</reference>
<keyword evidence="2" id="KW-1185">Reference proteome</keyword>
<comment type="caution">
    <text evidence="1">The sequence shown here is derived from an EMBL/GenBank/DDBJ whole genome shotgun (WGS) entry which is preliminary data.</text>
</comment>
<proteinExistence type="predicted"/>
<protein>
    <submittedName>
        <fullName evidence="1">Uncharacterized protein</fullName>
    </submittedName>
</protein>
<feature type="non-terminal residue" evidence="1">
    <location>
        <position position="1"/>
    </location>
</feature>
<dbReference type="Gramene" id="Psat03G0439300-T1">
    <property type="protein sequence ID" value="KAI5429785.1"/>
    <property type="gene ID" value="KIW84_034393"/>
</dbReference>
<evidence type="ECO:0000313" key="1">
    <source>
        <dbReference type="EMBL" id="KAI5429785.1"/>
    </source>
</evidence>